<reference evidence="7" key="4">
    <citation type="submission" date="2019-03" db="UniProtKB">
        <authorList>
            <consortium name="EnsemblPlants"/>
        </authorList>
    </citation>
    <scope>IDENTIFICATION</scope>
</reference>
<evidence type="ECO:0000256" key="1">
    <source>
        <dbReference type="ARBA" id="ARBA00004370"/>
    </source>
</evidence>
<evidence type="ECO:0000256" key="4">
    <source>
        <dbReference type="ARBA" id="ARBA00023002"/>
    </source>
</evidence>
<feature type="compositionally biased region" description="Low complexity" evidence="6">
    <location>
        <begin position="60"/>
        <end position="88"/>
    </location>
</feature>
<evidence type="ECO:0000256" key="6">
    <source>
        <dbReference type="SAM" id="MobiDB-lite"/>
    </source>
</evidence>
<dbReference type="PANTHER" id="PTHR21266:SF32">
    <property type="entry name" value="CHOLESTEROL 7-DESATURASE NVD"/>
    <property type="match status" value="1"/>
</dbReference>
<reference evidence="7" key="3">
    <citation type="journal article" date="2017" name="Nature">
        <title>Genome sequence of the progenitor of the wheat D genome Aegilops tauschii.</title>
        <authorList>
            <person name="Luo M.C."/>
            <person name="Gu Y.Q."/>
            <person name="Puiu D."/>
            <person name="Wang H."/>
            <person name="Twardziok S.O."/>
            <person name="Deal K.R."/>
            <person name="Huo N."/>
            <person name="Zhu T."/>
            <person name="Wang L."/>
            <person name="Wang Y."/>
            <person name="McGuire P.E."/>
            <person name="Liu S."/>
            <person name="Long H."/>
            <person name="Ramasamy R.K."/>
            <person name="Rodriguez J.C."/>
            <person name="Van S.L."/>
            <person name="Yuan L."/>
            <person name="Wang Z."/>
            <person name="Xia Z."/>
            <person name="Xiao L."/>
            <person name="Anderson O.D."/>
            <person name="Ouyang S."/>
            <person name="Liang Y."/>
            <person name="Zimin A.V."/>
            <person name="Pertea G."/>
            <person name="Qi P."/>
            <person name="Bennetzen J.L."/>
            <person name="Dai X."/>
            <person name="Dawson M.W."/>
            <person name="Muller H.G."/>
            <person name="Kugler K."/>
            <person name="Rivarola-Duarte L."/>
            <person name="Spannagl M."/>
            <person name="Mayer K.F.X."/>
            <person name="Lu F.H."/>
            <person name="Bevan M.W."/>
            <person name="Leroy P."/>
            <person name="Li P."/>
            <person name="You F.M."/>
            <person name="Sun Q."/>
            <person name="Liu Z."/>
            <person name="Lyons E."/>
            <person name="Wicker T."/>
            <person name="Salzberg S.L."/>
            <person name="Devos K.M."/>
            <person name="Dvorak J."/>
        </authorList>
    </citation>
    <scope>NUCLEOTIDE SEQUENCE [LARGE SCALE GENOMIC DNA]</scope>
    <source>
        <strain evidence="7">cv. AL8/78</strain>
    </source>
</reference>
<dbReference type="PANTHER" id="PTHR21266">
    <property type="entry name" value="IRON-SULFUR DOMAIN CONTAINING PROTEIN"/>
    <property type="match status" value="1"/>
</dbReference>
<reference evidence="7" key="5">
    <citation type="journal article" date="2021" name="G3 (Bethesda)">
        <title>Aegilops tauschii genome assembly Aet v5.0 features greater sequence contiguity and improved annotation.</title>
        <authorList>
            <person name="Wang L."/>
            <person name="Zhu T."/>
            <person name="Rodriguez J.C."/>
            <person name="Deal K.R."/>
            <person name="Dubcovsky J."/>
            <person name="McGuire P.E."/>
            <person name="Lux T."/>
            <person name="Spannagl M."/>
            <person name="Mayer K.F.X."/>
            <person name="Baldrich P."/>
            <person name="Meyers B.C."/>
            <person name="Huo N."/>
            <person name="Gu Y.Q."/>
            <person name="Zhou H."/>
            <person name="Devos K.M."/>
            <person name="Bennetzen J.L."/>
            <person name="Unver T."/>
            <person name="Budak H."/>
            <person name="Gulick P.J."/>
            <person name="Galiba G."/>
            <person name="Kalapos B."/>
            <person name="Nelson D.R."/>
            <person name="Li P."/>
            <person name="You F.M."/>
            <person name="Luo M.C."/>
            <person name="Dvorak J."/>
        </authorList>
    </citation>
    <scope>NUCLEOTIDE SEQUENCE [LARGE SCALE GENOMIC DNA]</scope>
    <source>
        <strain evidence="7">cv. AL8/78</strain>
    </source>
</reference>
<evidence type="ECO:0000313" key="7">
    <source>
        <dbReference type="EnsemblPlants" id="AET5Gv21056700.10"/>
    </source>
</evidence>
<reference evidence="8" key="1">
    <citation type="journal article" date="2014" name="Science">
        <title>Ancient hybridizations among the ancestral genomes of bread wheat.</title>
        <authorList>
            <consortium name="International Wheat Genome Sequencing Consortium,"/>
            <person name="Marcussen T."/>
            <person name="Sandve S.R."/>
            <person name="Heier L."/>
            <person name="Spannagl M."/>
            <person name="Pfeifer M."/>
            <person name="Jakobsen K.S."/>
            <person name="Wulff B.B."/>
            <person name="Steuernagel B."/>
            <person name="Mayer K.F."/>
            <person name="Olsen O.A."/>
        </authorList>
    </citation>
    <scope>NUCLEOTIDE SEQUENCE [LARGE SCALE GENOMIC DNA]</scope>
    <source>
        <strain evidence="8">cv. AL8/78</strain>
    </source>
</reference>
<evidence type="ECO:0000256" key="3">
    <source>
        <dbReference type="ARBA" id="ARBA00022989"/>
    </source>
</evidence>
<proteinExistence type="predicted"/>
<dbReference type="GO" id="GO:0016020">
    <property type="term" value="C:membrane"/>
    <property type="evidence" value="ECO:0007669"/>
    <property type="project" value="UniProtKB-SubCell"/>
</dbReference>
<evidence type="ECO:0000256" key="2">
    <source>
        <dbReference type="ARBA" id="ARBA00022692"/>
    </source>
</evidence>
<keyword evidence="3" id="KW-1133">Transmembrane helix</keyword>
<feature type="region of interest" description="Disordered" evidence="6">
    <location>
        <begin position="230"/>
        <end position="262"/>
    </location>
</feature>
<sequence>GSSTGWTSGTRWPPCATWTPARRTARRCWASAWWPGTTAPWTSGACSTTPARTAWRRSPRAASTTRAASSASTTAGASTAAAPASSSHRPPPSAHLSVTIDPFSFFLLRSITKPKPKPKCSFSELRVQVHKNSKACVASYPSVVQNNILWFYPRADEEHQDILQRKRPPFIPEIDDPSFVTVYGVRDLPYGWVHILNLDLHICGRLPPSIAQSHSHSSVGLQLRCAGGEPHGPCPRPLRAQGADGQASQEGRPRKISPPALT</sequence>
<keyword evidence="2" id="KW-0812">Transmembrane</keyword>
<keyword evidence="8" id="KW-1185">Reference proteome</keyword>
<feature type="region of interest" description="Disordered" evidence="6">
    <location>
        <begin position="44"/>
        <end position="94"/>
    </location>
</feature>
<evidence type="ECO:0000313" key="8">
    <source>
        <dbReference type="Proteomes" id="UP000015105"/>
    </source>
</evidence>
<keyword evidence="4" id="KW-0560">Oxidoreductase</keyword>
<keyword evidence="5" id="KW-0472">Membrane</keyword>
<evidence type="ECO:0000256" key="5">
    <source>
        <dbReference type="ARBA" id="ARBA00023136"/>
    </source>
</evidence>
<protein>
    <submittedName>
        <fullName evidence="7">Uncharacterized protein</fullName>
    </submittedName>
</protein>
<organism evidence="7 8">
    <name type="scientific">Aegilops tauschii subsp. strangulata</name>
    <name type="common">Goatgrass</name>
    <dbReference type="NCBI Taxonomy" id="200361"/>
    <lineage>
        <taxon>Eukaryota</taxon>
        <taxon>Viridiplantae</taxon>
        <taxon>Streptophyta</taxon>
        <taxon>Embryophyta</taxon>
        <taxon>Tracheophyta</taxon>
        <taxon>Spermatophyta</taxon>
        <taxon>Magnoliopsida</taxon>
        <taxon>Liliopsida</taxon>
        <taxon>Poales</taxon>
        <taxon>Poaceae</taxon>
        <taxon>BOP clade</taxon>
        <taxon>Pooideae</taxon>
        <taxon>Triticodae</taxon>
        <taxon>Triticeae</taxon>
        <taxon>Triticinae</taxon>
        <taxon>Aegilops</taxon>
    </lineage>
</organism>
<comment type="subcellular location">
    <subcellularLocation>
        <location evidence="1">Membrane</location>
    </subcellularLocation>
</comment>
<dbReference type="InterPro" id="IPR050584">
    <property type="entry name" value="Cholesterol_7-desaturase"/>
</dbReference>
<name>A0A453M5T8_AEGTS</name>
<dbReference type="GO" id="GO:0005737">
    <property type="term" value="C:cytoplasm"/>
    <property type="evidence" value="ECO:0007669"/>
    <property type="project" value="TreeGrafter"/>
</dbReference>
<dbReference type="EnsemblPlants" id="AET5Gv21056700.10">
    <property type="protein sequence ID" value="AET5Gv21056700.10"/>
    <property type="gene ID" value="AET5Gv21056700"/>
</dbReference>
<dbReference type="Proteomes" id="UP000015105">
    <property type="component" value="Chromosome 5D"/>
</dbReference>
<dbReference type="Gramene" id="AET5Gv21056700.10">
    <property type="protein sequence ID" value="AET5Gv21056700.10"/>
    <property type="gene ID" value="AET5Gv21056700"/>
</dbReference>
<accession>A0A453M5T8</accession>
<dbReference type="GO" id="GO:0016491">
    <property type="term" value="F:oxidoreductase activity"/>
    <property type="evidence" value="ECO:0007669"/>
    <property type="project" value="UniProtKB-KW"/>
</dbReference>
<reference evidence="8" key="2">
    <citation type="journal article" date="2017" name="Nat. Plants">
        <title>The Aegilops tauschii genome reveals multiple impacts of transposons.</title>
        <authorList>
            <person name="Zhao G."/>
            <person name="Zou C."/>
            <person name="Li K."/>
            <person name="Wang K."/>
            <person name="Li T."/>
            <person name="Gao L."/>
            <person name="Zhang X."/>
            <person name="Wang H."/>
            <person name="Yang Z."/>
            <person name="Liu X."/>
            <person name="Jiang W."/>
            <person name="Mao L."/>
            <person name="Kong X."/>
            <person name="Jiao Y."/>
            <person name="Jia J."/>
        </authorList>
    </citation>
    <scope>NUCLEOTIDE SEQUENCE [LARGE SCALE GENOMIC DNA]</scope>
    <source>
        <strain evidence="8">cv. AL8/78</strain>
    </source>
</reference>
<dbReference type="AlphaFoldDB" id="A0A453M5T8"/>